<dbReference type="Proteomes" id="UP001430679">
    <property type="component" value="Unassembled WGS sequence"/>
</dbReference>
<proteinExistence type="predicted"/>
<comment type="caution">
    <text evidence="1">The sequence shown here is derived from an EMBL/GenBank/DDBJ whole genome shotgun (WGS) entry which is preliminary data.</text>
</comment>
<evidence type="ECO:0000313" key="1">
    <source>
        <dbReference type="EMBL" id="MCC9063623.1"/>
    </source>
</evidence>
<keyword evidence="2" id="KW-1185">Reference proteome</keyword>
<organism evidence="1 2">
    <name type="scientific">Flavobacterium piscisymbiosum</name>
    <dbReference type="NCBI Taxonomy" id="2893753"/>
    <lineage>
        <taxon>Bacteria</taxon>
        <taxon>Pseudomonadati</taxon>
        <taxon>Bacteroidota</taxon>
        <taxon>Flavobacteriia</taxon>
        <taxon>Flavobacteriales</taxon>
        <taxon>Flavobacteriaceae</taxon>
        <taxon>Flavobacterium</taxon>
    </lineage>
</organism>
<dbReference type="RefSeq" id="WP_230035962.1">
    <property type="nucleotide sequence ID" value="NZ_JAJJMM010000001.1"/>
</dbReference>
<protein>
    <submittedName>
        <fullName evidence="1">Uncharacterized protein</fullName>
    </submittedName>
</protein>
<accession>A0ABS8MDX5</accession>
<reference evidence="1" key="1">
    <citation type="submission" date="2021-11" db="EMBL/GenBank/DDBJ databases">
        <title>Description of novel Flavobacterium species.</title>
        <authorList>
            <person name="Saticioglu I.B."/>
            <person name="Ay H."/>
            <person name="Altun S."/>
            <person name="Duman M."/>
        </authorList>
    </citation>
    <scope>NUCLEOTIDE SEQUENCE</scope>
    <source>
        <strain evidence="1">F-30</strain>
    </source>
</reference>
<gene>
    <name evidence="1" type="ORF">LNP81_11550</name>
</gene>
<evidence type="ECO:0000313" key="2">
    <source>
        <dbReference type="Proteomes" id="UP001430679"/>
    </source>
</evidence>
<name>A0ABS8MDX5_9FLAO</name>
<sequence length="187" mass="21954">MKALLLRELNEKTLISIELNEFFLYHLNTGIQAVKDLKPKLKASPKLSIPISDYVDFTIYALGNVFSRELENGNITVPRMGIEYLLLKENSEENIVFSKEQKQQYDWLTIEYSDDYYDNTVHNNYFKNLKKVNTNLPYCEVIIYETSFQITVFDPIGIRKLISEEIDYSIFESEVKNDLDLIKNKTK</sequence>
<dbReference type="EMBL" id="JAJJMM010000001">
    <property type="protein sequence ID" value="MCC9063623.1"/>
    <property type="molecule type" value="Genomic_DNA"/>
</dbReference>